<dbReference type="Gene3D" id="3.40.630.30">
    <property type="match status" value="1"/>
</dbReference>
<dbReference type="InterPro" id="IPR000182">
    <property type="entry name" value="GNAT_dom"/>
</dbReference>
<dbReference type="PANTHER" id="PTHR10545">
    <property type="entry name" value="DIAMINE N-ACETYLTRANSFERASE"/>
    <property type="match status" value="1"/>
</dbReference>
<dbReference type="GO" id="GO:0008080">
    <property type="term" value="F:N-acetyltransferase activity"/>
    <property type="evidence" value="ECO:0007669"/>
    <property type="project" value="UniProtKB-ARBA"/>
</dbReference>
<dbReference type="InterPro" id="IPR051016">
    <property type="entry name" value="Diverse_Substrate_AcTransf"/>
</dbReference>
<dbReference type="SUPFAM" id="SSF55729">
    <property type="entry name" value="Acyl-CoA N-acyltransferases (Nat)"/>
    <property type="match status" value="1"/>
</dbReference>
<sequence length="159" mass="17310">MDETMLTIGSAGIEDLEAMSALLSELFALEADFAGACDMDKQKAGLELILNHPDRGVLLLLKRDGKVVGMVNLAFGFSTFEGGPVIMLEDFIVSAAERGRGSGRFFMERIVEYAKANGFLRITLLADAGNTRALHFYEAAGYRYSKMKCLRLGLNESSG</sequence>
<evidence type="ECO:0000256" key="1">
    <source>
        <dbReference type="ARBA" id="ARBA00022679"/>
    </source>
</evidence>
<evidence type="ECO:0000259" key="3">
    <source>
        <dbReference type="PROSITE" id="PS51186"/>
    </source>
</evidence>
<dbReference type="Pfam" id="PF00583">
    <property type="entry name" value="Acetyltransf_1"/>
    <property type="match status" value="1"/>
</dbReference>
<dbReference type="HOGENOM" id="CLU_013985_34_9_9"/>
<dbReference type="OrthoDB" id="9805924at2"/>
<feature type="domain" description="N-acetyltransferase" evidence="3">
    <location>
        <begin position="6"/>
        <end position="159"/>
    </location>
</feature>
<accession>A0A089M604</accession>
<dbReference type="CDD" id="cd04301">
    <property type="entry name" value="NAT_SF"/>
    <property type="match status" value="1"/>
</dbReference>
<gene>
    <name evidence="4" type="ORF">PGRAT_09235</name>
</gene>
<name>A0A089M604_9BACL</name>
<protein>
    <recommendedName>
        <fullName evidence="3">N-acetyltransferase domain-containing protein</fullName>
    </recommendedName>
</protein>
<keyword evidence="2" id="KW-0012">Acyltransferase</keyword>
<dbReference type="AlphaFoldDB" id="A0A089M604"/>
<dbReference type="EMBL" id="CP009287">
    <property type="protein sequence ID" value="AIQ67795.1"/>
    <property type="molecule type" value="Genomic_DNA"/>
</dbReference>
<reference evidence="4 5" key="1">
    <citation type="submission" date="2014-08" db="EMBL/GenBank/DDBJ databases">
        <title>Comparative genomics of the Paenibacillus odorifer group.</title>
        <authorList>
            <person name="den Bakker H.C."/>
            <person name="Tsai Y.-C."/>
            <person name="Martin N."/>
            <person name="Korlach J."/>
            <person name="Wiedmann M."/>
        </authorList>
    </citation>
    <scope>NUCLEOTIDE SEQUENCE [LARGE SCALE GENOMIC DNA]</scope>
    <source>
        <strain evidence="4 5">DSM 15220</strain>
    </source>
</reference>
<dbReference type="Proteomes" id="UP000029500">
    <property type="component" value="Chromosome"/>
</dbReference>
<dbReference type="PANTHER" id="PTHR10545:SF29">
    <property type="entry name" value="GH14572P-RELATED"/>
    <property type="match status" value="1"/>
</dbReference>
<organism evidence="4 5">
    <name type="scientific">Paenibacillus graminis</name>
    <dbReference type="NCBI Taxonomy" id="189425"/>
    <lineage>
        <taxon>Bacteria</taxon>
        <taxon>Bacillati</taxon>
        <taxon>Bacillota</taxon>
        <taxon>Bacilli</taxon>
        <taxon>Bacillales</taxon>
        <taxon>Paenibacillaceae</taxon>
        <taxon>Paenibacillus</taxon>
    </lineage>
</organism>
<dbReference type="eggNOG" id="COG0456">
    <property type="taxonomic scope" value="Bacteria"/>
</dbReference>
<dbReference type="InterPro" id="IPR016181">
    <property type="entry name" value="Acyl_CoA_acyltransferase"/>
</dbReference>
<evidence type="ECO:0000313" key="4">
    <source>
        <dbReference type="EMBL" id="AIQ67795.1"/>
    </source>
</evidence>
<dbReference type="PROSITE" id="PS51186">
    <property type="entry name" value="GNAT"/>
    <property type="match status" value="1"/>
</dbReference>
<evidence type="ECO:0000256" key="2">
    <source>
        <dbReference type="ARBA" id="ARBA00023315"/>
    </source>
</evidence>
<keyword evidence="5" id="KW-1185">Reference proteome</keyword>
<evidence type="ECO:0000313" key="5">
    <source>
        <dbReference type="Proteomes" id="UP000029500"/>
    </source>
</evidence>
<dbReference type="KEGG" id="pgm:PGRAT_09235"/>
<proteinExistence type="predicted"/>
<keyword evidence="1" id="KW-0808">Transferase</keyword>